<keyword evidence="4" id="KW-0507">mRNA processing</keyword>
<evidence type="ECO:0000256" key="2">
    <source>
        <dbReference type="ARBA" id="ARBA00011926"/>
    </source>
</evidence>
<evidence type="ECO:0000256" key="15">
    <source>
        <dbReference type="PIRSR" id="PIRSR028762-2"/>
    </source>
</evidence>
<name>A0A0B2UEX0_9MICR</name>
<protein>
    <recommendedName>
        <fullName evidence="13">mRNA cap guanine-N(7) methyltransferase</fullName>
        <ecNumber evidence="2">2.1.1.56</ecNumber>
    </recommendedName>
    <alternativeName>
        <fullName evidence="10">mRNA (guanine-N(7))-methyltransferase</fullName>
    </alternativeName>
    <alternativeName>
        <fullName evidence="11">mRNA cap methyltransferase</fullName>
    </alternativeName>
</protein>
<dbReference type="Proteomes" id="UP000031056">
    <property type="component" value="Unassembled WGS sequence"/>
</dbReference>
<feature type="site" description="mRNA cap binding" evidence="15">
    <location>
        <position position="66"/>
    </location>
</feature>
<keyword evidence="7" id="KW-0694">RNA-binding</keyword>
<dbReference type="AlphaFoldDB" id="A0A0B2UEX0"/>
<gene>
    <name evidence="17" type="ORF">M896_050320</name>
</gene>
<feature type="site" description="mRNA cap binding" evidence="15">
    <location>
        <position position="210"/>
    </location>
</feature>
<evidence type="ECO:0000256" key="9">
    <source>
        <dbReference type="ARBA" id="ARBA00023242"/>
    </source>
</evidence>
<evidence type="ECO:0000256" key="3">
    <source>
        <dbReference type="ARBA" id="ARBA00022603"/>
    </source>
</evidence>
<keyword evidence="8 15" id="KW-0506">mRNA capping</keyword>
<dbReference type="PANTHER" id="PTHR12189">
    <property type="entry name" value="MRNA GUANINE-7- METHYLTRANSFERASE"/>
    <property type="match status" value="1"/>
</dbReference>
<dbReference type="Gene3D" id="3.40.50.150">
    <property type="entry name" value="Vaccinia Virus protein VP39"/>
    <property type="match status" value="1"/>
</dbReference>
<dbReference type="GO" id="GO:0070693">
    <property type="term" value="C:P-TEFb-cap methyltransferase complex"/>
    <property type="evidence" value="ECO:0007669"/>
    <property type="project" value="EnsemblFungi"/>
</dbReference>
<comment type="catalytic activity">
    <reaction evidence="12">
        <text>a 5'-end (5'-triphosphoguanosine)-ribonucleoside in mRNA + S-adenosyl-L-methionine = a 5'-end (N(7)-methyl 5'-triphosphoguanosine)-ribonucleoside in mRNA + S-adenosyl-L-homocysteine</text>
        <dbReference type="Rhea" id="RHEA:67008"/>
        <dbReference type="Rhea" id="RHEA-COMP:17166"/>
        <dbReference type="Rhea" id="RHEA-COMP:17167"/>
        <dbReference type="ChEBI" id="CHEBI:57856"/>
        <dbReference type="ChEBI" id="CHEBI:59789"/>
        <dbReference type="ChEBI" id="CHEBI:156461"/>
        <dbReference type="ChEBI" id="CHEBI:167617"/>
        <dbReference type="EC" id="2.1.1.56"/>
    </reaction>
</comment>
<dbReference type="CDD" id="cd02440">
    <property type="entry name" value="AdoMet_MTases"/>
    <property type="match status" value="1"/>
</dbReference>
<evidence type="ECO:0000256" key="1">
    <source>
        <dbReference type="ARBA" id="ARBA00004123"/>
    </source>
</evidence>
<evidence type="ECO:0000256" key="12">
    <source>
        <dbReference type="ARBA" id="ARBA00044712"/>
    </source>
</evidence>
<evidence type="ECO:0000256" key="6">
    <source>
        <dbReference type="ARBA" id="ARBA00022691"/>
    </source>
</evidence>
<evidence type="ECO:0000256" key="5">
    <source>
        <dbReference type="ARBA" id="ARBA00022679"/>
    </source>
</evidence>
<dbReference type="STRING" id="1354746.A0A0B2UEX0"/>
<feature type="binding site" evidence="14">
    <location>
        <position position="57"/>
    </location>
    <ligand>
        <name>S-adenosyl-L-methionine</name>
        <dbReference type="ChEBI" id="CHEBI:59789"/>
    </ligand>
</feature>
<dbReference type="GO" id="GO:0004482">
    <property type="term" value="F:mRNA 5'-cap (guanine-N7-)-methyltransferase activity"/>
    <property type="evidence" value="ECO:0007669"/>
    <property type="project" value="UniProtKB-EC"/>
</dbReference>
<evidence type="ECO:0000256" key="13">
    <source>
        <dbReference type="ARBA" id="ARBA00049739"/>
    </source>
</evidence>
<sequence length="279" mass="32045">MDEHKIEIKEHYNSIKDKGLGGRSQSKAINIRNTNNFIKACLIRMYVKRGDSVLDLGCGKGGDLLKYEKAGIGVYHGIDIADVSINDAKLRFDSRKKSFKASFSVSDVYGQHMDLGMQFDLVSSQFSFHYAFSDSLLLDVALQNVERHLKPGGFFIATVPSKDVILQRHQQGRLHNEFYKIELDTDIKMSLETAKEYRFTLIDSVNNCIEYFVDFDRMVEGFQKLKIDLISRKGFIDFYEAECDKNLELLKRMNLCKLKSDEAEVVGIYEVIVFRKQMA</sequence>
<keyword evidence="5" id="KW-0808">Transferase</keyword>
<feature type="binding site" evidence="14">
    <location>
        <position position="79"/>
    </location>
    <ligand>
        <name>S-adenosyl-L-methionine</name>
        <dbReference type="ChEBI" id="CHEBI:59789"/>
    </ligand>
</feature>
<keyword evidence="3" id="KW-0489">Methyltransferase</keyword>
<dbReference type="Pfam" id="PF03291">
    <property type="entry name" value="mRNA_G-N7_MeTrfase"/>
    <property type="match status" value="1"/>
</dbReference>
<evidence type="ECO:0000256" key="4">
    <source>
        <dbReference type="ARBA" id="ARBA00022664"/>
    </source>
</evidence>
<dbReference type="SUPFAM" id="SSF53335">
    <property type="entry name" value="S-adenosyl-L-methionine-dependent methyltransferases"/>
    <property type="match status" value="1"/>
</dbReference>
<dbReference type="InterPro" id="IPR029063">
    <property type="entry name" value="SAM-dependent_MTases_sf"/>
</dbReference>
<dbReference type="InterPro" id="IPR016899">
    <property type="entry name" value="mRNA_G-N7_MeTrfase_euk"/>
</dbReference>
<dbReference type="GO" id="GO:0003723">
    <property type="term" value="F:RNA binding"/>
    <property type="evidence" value="ECO:0007669"/>
    <property type="project" value="UniProtKB-KW"/>
</dbReference>
<dbReference type="GeneID" id="26261685"/>
<dbReference type="PROSITE" id="PS51562">
    <property type="entry name" value="RNA_CAP0_MT"/>
    <property type="match status" value="1"/>
</dbReference>
<feature type="binding site" evidence="14">
    <location>
        <position position="39"/>
    </location>
    <ligand>
        <name>S-adenosyl-L-methionine</name>
        <dbReference type="ChEBI" id="CHEBI:59789"/>
    </ligand>
</feature>
<dbReference type="PIRSF" id="PIRSF028762">
    <property type="entry name" value="ABD1"/>
    <property type="match status" value="1"/>
</dbReference>
<feature type="site" description="mRNA cap binding" evidence="15">
    <location>
        <position position="60"/>
    </location>
</feature>
<evidence type="ECO:0000256" key="8">
    <source>
        <dbReference type="ARBA" id="ARBA00023042"/>
    </source>
</evidence>
<keyword evidence="9" id="KW-0539">Nucleus</keyword>
<dbReference type="RefSeq" id="XP_014563668.1">
    <property type="nucleotide sequence ID" value="XM_014708182.1"/>
</dbReference>
<evidence type="ECO:0000313" key="18">
    <source>
        <dbReference type="Proteomes" id="UP000031056"/>
    </source>
</evidence>
<dbReference type="PANTHER" id="PTHR12189:SF2">
    <property type="entry name" value="MRNA CAP GUANINE-N7 METHYLTRANSFERASE"/>
    <property type="match status" value="1"/>
</dbReference>
<evidence type="ECO:0000313" key="17">
    <source>
        <dbReference type="EMBL" id="KHN69626.1"/>
    </source>
</evidence>
<feature type="binding site" evidence="14">
    <location>
        <position position="130"/>
    </location>
    <ligand>
        <name>S-adenosyl-L-methionine</name>
        <dbReference type="ChEBI" id="CHEBI:59789"/>
    </ligand>
</feature>
<feature type="domain" description="MRNA cap 0 methyltransferase" evidence="16">
    <location>
        <begin position="26"/>
        <end position="277"/>
    </location>
</feature>
<feature type="binding site" evidence="14">
    <location>
        <position position="107"/>
    </location>
    <ligand>
        <name>S-adenosyl-L-methionine</name>
        <dbReference type="ChEBI" id="CHEBI:59789"/>
    </ligand>
</feature>
<reference evidence="17 18" key="1">
    <citation type="journal article" date="2014" name="MBio">
        <title>The Ordospora colligata genome; evolution of extreme reduction in microsporidia and host-to-parasite horizontal gene transfer.</title>
        <authorList>
            <person name="Pombert J.-F."/>
            <person name="Haag K.L."/>
            <person name="Beidas S."/>
            <person name="Ebert D."/>
            <person name="Keeling P.J."/>
        </authorList>
    </citation>
    <scope>NUCLEOTIDE SEQUENCE [LARGE SCALE GENOMIC DNA]</scope>
    <source>
        <strain evidence="17 18">OC4</strain>
    </source>
</reference>
<evidence type="ECO:0000259" key="16">
    <source>
        <dbReference type="PROSITE" id="PS51562"/>
    </source>
</evidence>
<feature type="binding site" evidence="14">
    <location>
        <position position="125"/>
    </location>
    <ligand>
        <name>S-adenosyl-L-methionine</name>
        <dbReference type="ChEBI" id="CHEBI:59789"/>
    </ligand>
</feature>
<dbReference type="EC" id="2.1.1.56" evidence="2"/>
<feature type="binding site" evidence="15">
    <location>
        <begin position="35"/>
        <end position="36"/>
    </location>
    <ligand>
        <name>mRNA</name>
        <dbReference type="ChEBI" id="CHEBI:33699"/>
    </ligand>
</feature>
<dbReference type="OrthoDB" id="10248867at2759"/>
<evidence type="ECO:0000256" key="10">
    <source>
        <dbReference type="ARBA" id="ARBA00032772"/>
    </source>
</evidence>
<dbReference type="InParanoid" id="A0A0B2UEX0"/>
<dbReference type="InterPro" id="IPR004971">
    <property type="entry name" value="mRNA_G-N7_MeTrfase_dom"/>
</dbReference>
<evidence type="ECO:0000256" key="14">
    <source>
        <dbReference type="PIRSR" id="PIRSR028762-1"/>
    </source>
</evidence>
<organism evidence="17 18">
    <name type="scientific">Ordospora colligata OC4</name>
    <dbReference type="NCBI Taxonomy" id="1354746"/>
    <lineage>
        <taxon>Eukaryota</taxon>
        <taxon>Fungi</taxon>
        <taxon>Fungi incertae sedis</taxon>
        <taxon>Microsporidia</taxon>
        <taxon>Ordosporidae</taxon>
        <taxon>Ordospora</taxon>
    </lineage>
</organism>
<comment type="subcellular location">
    <subcellularLocation>
        <location evidence="1">Nucleus</location>
    </subcellularLocation>
</comment>
<keyword evidence="18" id="KW-1185">Reference proteome</keyword>
<feature type="site" description="mRNA cap binding" evidence="15">
    <location>
        <position position="129"/>
    </location>
</feature>
<dbReference type="HOGENOM" id="CLU_020346_1_2_1"/>
<proteinExistence type="predicted"/>
<dbReference type="VEuPathDB" id="MicrosporidiaDB:M896_050320"/>
<evidence type="ECO:0000256" key="11">
    <source>
        <dbReference type="ARBA" id="ARBA00033387"/>
    </source>
</evidence>
<feature type="site" description="mRNA cap binding" evidence="15">
    <location>
        <position position="269"/>
    </location>
</feature>
<accession>A0A0B2UEX0</accession>
<keyword evidence="6" id="KW-0949">S-adenosyl-L-methionine</keyword>
<evidence type="ECO:0000256" key="7">
    <source>
        <dbReference type="ARBA" id="ARBA00022884"/>
    </source>
</evidence>
<dbReference type="InterPro" id="IPR039753">
    <property type="entry name" value="RG7MT1"/>
</dbReference>
<dbReference type="FunCoup" id="A0A0B2UEX0">
    <property type="interactions" value="264"/>
</dbReference>
<comment type="caution">
    <text evidence="17">The sequence shown here is derived from an EMBL/GenBank/DDBJ whole genome shotgun (WGS) entry which is preliminary data.</text>
</comment>
<dbReference type="EMBL" id="JOKQ01000005">
    <property type="protein sequence ID" value="KHN69626.1"/>
    <property type="molecule type" value="Genomic_DNA"/>
</dbReference>
<feature type="site" description="mRNA cap binding" evidence="15">
    <location>
        <position position="91"/>
    </location>
</feature>